<accession>A0A0E0K2F8</accession>
<protein>
    <submittedName>
        <fullName evidence="1">Uncharacterized protein</fullName>
    </submittedName>
</protein>
<organism evidence="1">
    <name type="scientific">Oryza punctata</name>
    <name type="common">Red rice</name>
    <dbReference type="NCBI Taxonomy" id="4537"/>
    <lineage>
        <taxon>Eukaryota</taxon>
        <taxon>Viridiplantae</taxon>
        <taxon>Streptophyta</taxon>
        <taxon>Embryophyta</taxon>
        <taxon>Tracheophyta</taxon>
        <taxon>Spermatophyta</taxon>
        <taxon>Magnoliopsida</taxon>
        <taxon>Liliopsida</taxon>
        <taxon>Poales</taxon>
        <taxon>Poaceae</taxon>
        <taxon>BOP clade</taxon>
        <taxon>Oryzoideae</taxon>
        <taxon>Oryzeae</taxon>
        <taxon>Oryzinae</taxon>
        <taxon>Oryza</taxon>
    </lineage>
</organism>
<name>A0A0E0K2F8_ORYPU</name>
<proteinExistence type="predicted"/>
<dbReference type="Pfam" id="PF05553">
    <property type="entry name" value="DUF761"/>
    <property type="match status" value="1"/>
</dbReference>
<dbReference type="Gramene" id="OPUNC02G22060.1">
    <property type="protein sequence ID" value="OPUNC02G22060.1"/>
    <property type="gene ID" value="OPUNC02G22060"/>
</dbReference>
<dbReference type="AlphaFoldDB" id="A0A0E0K2F8"/>
<dbReference type="InterPro" id="IPR008480">
    <property type="entry name" value="DUF761_pln"/>
</dbReference>
<dbReference type="Proteomes" id="UP000026962">
    <property type="component" value="Chromosome 2"/>
</dbReference>
<evidence type="ECO:0000313" key="2">
    <source>
        <dbReference type="Proteomes" id="UP000026962"/>
    </source>
</evidence>
<keyword evidence="2" id="KW-1185">Reference proteome</keyword>
<dbReference type="HOGENOM" id="CLU_2726582_0_0_1"/>
<reference evidence="1" key="2">
    <citation type="submission" date="2018-05" db="EMBL/GenBank/DDBJ databases">
        <title>OpunRS2 (Oryza punctata Reference Sequence Version 2).</title>
        <authorList>
            <person name="Zhang J."/>
            <person name="Kudrna D."/>
            <person name="Lee S."/>
            <person name="Talag J."/>
            <person name="Welchert J."/>
            <person name="Wing R.A."/>
        </authorList>
    </citation>
    <scope>NUCLEOTIDE SEQUENCE [LARGE SCALE GENOMIC DNA]</scope>
</reference>
<sequence>MQQRRVLLRWLNECGGEEDESFRDGAVDKQLLELSMLEVSDAAGGEDANMDAKAEEFIAKFHAPMKLHRQIS</sequence>
<dbReference type="EnsemblPlants" id="OPUNC02G22060.1">
    <property type="protein sequence ID" value="OPUNC02G22060.1"/>
    <property type="gene ID" value="OPUNC02G22060"/>
</dbReference>
<reference evidence="1" key="1">
    <citation type="submission" date="2015-04" db="UniProtKB">
        <authorList>
            <consortium name="EnsemblPlants"/>
        </authorList>
    </citation>
    <scope>IDENTIFICATION</scope>
</reference>
<evidence type="ECO:0000313" key="1">
    <source>
        <dbReference type="EnsemblPlants" id="OPUNC02G22060.1"/>
    </source>
</evidence>